<dbReference type="Pfam" id="PF02369">
    <property type="entry name" value="Big_1"/>
    <property type="match status" value="1"/>
</dbReference>
<protein>
    <recommendedName>
        <fullName evidence="2">Big-1 domain-containing protein</fullName>
    </recommendedName>
</protein>
<dbReference type="InterPro" id="IPR013783">
    <property type="entry name" value="Ig-like_fold"/>
</dbReference>
<keyword evidence="4" id="KW-1185">Reference proteome</keyword>
<dbReference type="SMART" id="SM00634">
    <property type="entry name" value="BID_1"/>
    <property type="match status" value="1"/>
</dbReference>
<dbReference type="Gene3D" id="2.60.40.10">
    <property type="entry name" value="Immunoglobulins"/>
    <property type="match status" value="2"/>
</dbReference>
<dbReference type="SUPFAM" id="SSF49373">
    <property type="entry name" value="Invasin/intimin cell-adhesion fragments"/>
    <property type="match status" value="2"/>
</dbReference>
<reference evidence="3 4" key="2">
    <citation type="submission" date="2020-02" db="EMBL/GenBank/DDBJ databases">
        <title>The new genus of Enterobacteriales.</title>
        <authorList>
            <person name="Kim I.S."/>
        </authorList>
    </citation>
    <scope>NUCLEOTIDE SEQUENCE [LARGE SCALE GENOMIC DNA]</scope>
    <source>
        <strain evidence="3 4">SAP-6</strain>
    </source>
</reference>
<evidence type="ECO:0000259" key="2">
    <source>
        <dbReference type="PROSITE" id="PS51127"/>
    </source>
</evidence>
<dbReference type="PROSITE" id="PS51127">
    <property type="entry name" value="BIG1"/>
    <property type="match status" value="1"/>
</dbReference>
<evidence type="ECO:0000313" key="3">
    <source>
        <dbReference type="EMBL" id="NDL63682.1"/>
    </source>
</evidence>
<reference evidence="3 4" key="1">
    <citation type="submission" date="2019-12" db="EMBL/GenBank/DDBJ databases">
        <authorList>
            <person name="Lee S.D."/>
        </authorList>
    </citation>
    <scope>NUCLEOTIDE SEQUENCE [LARGE SCALE GENOMIC DNA]</scope>
    <source>
        <strain evidence="3 4">SAP-6</strain>
    </source>
</reference>
<proteinExistence type="inferred from homology"/>
<dbReference type="InterPro" id="IPR003344">
    <property type="entry name" value="Big_1_dom"/>
</dbReference>
<organism evidence="3 4">
    <name type="scientific">Acerihabitans arboris</name>
    <dbReference type="NCBI Taxonomy" id="2691583"/>
    <lineage>
        <taxon>Bacteria</taxon>
        <taxon>Pseudomonadati</taxon>
        <taxon>Pseudomonadota</taxon>
        <taxon>Gammaproteobacteria</taxon>
        <taxon>Enterobacterales</taxon>
        <taxon>Pectobacteriaceae</taxon>
        <taxon>Acerihabitans</taxon>
    </lineage>
</organism>
<accession>A0A845SJX2</accession>
<dbReference type="Proteomes" id="UP000461443">
    <property type="component" value="Unassembled WGS sequence"/>
</dbReference>
<gene>
    <name evidence="3" type="ORF">GRH90_13100</name>
</gene>
<dbReference type="AlphaFoldDB" id="A0A845SJX2"/>
<dbReference type="InterPro" id="IPR008964">
    <property type="entry name" value="Invasin/intimin_cell_adhesion"/>
</dbReference>
<evidence type="ECO:0000313" key="4">
    <source>
        <dbReference type="Proteomes" id="UP000461443"/>
    </source>
</evidence>
<feature type="domain" description="Big-1" evidence="2">
    <location>
        <begin position="102"/>
        <end position="196"/>
    </location>
</feature>
<dbReference type="EMBL" id="WUBS01000008">
    <property type="protein sequence ID" value="NDL63682.1"/>
    <property type="molecule type" value="Genomic_DNA"/>
</dbReference>
<comment type="similarity">
    <text evidence="1">Belongs to the intimin/invasin family.</text>
</comment>
<comment type="caution">
    <text evidence="3">The sequence shown here is derived from an EMBL/GenBank/DDBJ whole genome shotgun (WGS) entry which is preliminary data.</text>
</comment>
<evidence type="ECO:0000256" key="1">
    <source>
        <dbReference type="ARBA" id="ARBA00010116"/>
    </source>
</evidence>
<name>A0A845SJX2_9GAMM</name>
<sequence>MEAQVLTSNVVAGGADPHIIDYFLTNALGQFFSGRQINYSVIGAAMLNPPMMDVTNGGGQTQLRVTRAVPGTVTVIAALASAPGIVYNRTRLTFSPSVLTQKISAEVQVDRAPANNIAANRIRYQVRSLDSNLPVPFTLVYFSAGGGATPIPDSNSTDASGYVTITLTSGSPGPVRVAATLDSGLGSTNYTGVTFI</sequence>